<dbReference type="EMBL" id="PTJA01000006">
    <property type="protein sequence ID" value="PPK80449.1"/>
    <property type="molecule type" value="Genomic_DNA"/>
</dbReference>
<dbReference type="GO" id="GO:0005886">
    <property type="term" value="C:plasma membrane"/>
    <property type="evidence" value="ECO:0007669"/>
    <property type="project" value="UniProtKB-SubCell"/>
</dbReference>
<feature type="transmembrane region" description="Helical" evidence="8">
    <location>
        <begin position="204"/>
        <end position="232"/>
    </location>
</feature>
<dbReference type="CDD" id="cd06550">
    <property type="entry name" value="TM_ABC_iron-siderophores_like"/>
    <property type="match status" value="1"/>
</dbReference>
<dbReference type="OrthoDB" id="9811721at2"/>
<feature type="transmembrane region" description="Helical" evidence="8">
    <location>
        <begin position="252"/>
        <end position="273"/>
    </location>
</feature>
<comment type="subcellular location">
    <subcellularLocation>
        <location evidence="1">Cell membrane</location>
        <topology evidence="1">Multi-pass membrane protein</topology>
    </subcellularLocation>
</comment>
<feature type="transmembrane region" description="Helical" evidence="8">
    <location>
        <begin position="102"/>
        <end position="121"/>
    </location>
</feature>
<keyword evidence="6 8" id="KW-1133">Transmembrane helix</keyword>
<dbReference type="GO" id="GO:0033214">
    <property type="term" value="P:siderophore-iron import into cell"/>
    <property type="evidence" value="ECO:0007669"/>
    <property type="project" value="TreeGrafter"/>
</dbReference>
<dbReference type="SUPFAM" id="SSF81345">
    <property type="entry name" value="ABC transporter involved in vitamin B12 uptake, BtuC"/>
    <property type="match status" value="1"/>
</dbReference>
<dbReference type="PANTHER" id="PTHR30472:SF64">
    <property type="entry name" value="IRON(3+)-HYDROXAMATE IMPORT SYSTEM PERMEASE PROTEIN FHUG"/>
    <property type="match status" value="1"/>
</dbReference>
<keyword evidence="3" id="KW-0813">Transport</keyword>
<keyword evidence="4" id="KW-1003">Cell membrane</keyword>
<evidence type="ECO:0000256" key="1">
    <source>
        <dbReference type="ARBA" id="ARBA00004651"/>
    </source>
</evidence>
<evidence type="ECO:0000256" key="3">
    <source>
        <dbReference type="ARBA" id="ARBA00022448"/>
    </source>
</evidence>
<keyword evidence="5 8" id="KW-0812">Transmembrane</keyword>
<name>A0A2S6HS70_9FIRM</name>
<dbReference type="Proteomes" id="UP000237749">
    <property type="component" value="Unassembled WGS sequence"/>
</dbReference>
<evidence type="ECO:0000256" key="7">
    <source>
        <dbReference type="ARBA" id="ARBA00023136"/>
    </source>
</evidence>
<dbReference type="InterPro" id="IPR000522">
    <property type="entry name" value="ABC_transptr_permease_BtuC"/>
</dbReference>
<evidence type="ECO:0000313" key="10">
    <source>
        <dbReference type="Proteomes" id="UP000237749"/>
    </source>
</evidence>
<evidence type="ECO:0000256" key="5">
    <source>
        <dbReference type="ARBA" id="ARBA00022692"/>
    </source>
</evidence>
<dbReference type="Gene3D" id="1.10.3470.10">
    <property type="entry name" value="ABC transporter involved in vitamin B12 uptake, BtuC"/>
    <property type="match status" value="1"/>
</dbReference>
<feature type="transmembrane region" description="Helical" evidence="8">
    <location>
        <begin position="162"/>
        <end position="184"/>
    </location>
</feature>
<dbReference type="RefSeq" id="WP_104437152.1">
    <property type="nucleotide sequence ID" value="NZ_PTJA01000006.1"/>
</dbReference>
<comment type="similarity">
    <text evidence="2">Belongs to the binding-protein-dependent transport system permease family. FecCD subfamily.</text>
</comment>
<keyword evidence="7 8" id="KW-0472">Membrane</keyword>
<dbReference type="AlphaFoldDB" id="A0A2S6HS70"/>
<organism evidence="9 10">
    <name type="scientific">Lacrimispora xylanisolvens</name>
    <dbReference type="NCBI Taxonomy" id="384636"/>
    <lineage>
        <taxon>Bacteria</taxon>
        <taxon>Bacillati</taxon>
        <taxon>Bacillota</taxon>
        <taxon>Clostridia</taxon>
        <taxon>Lachnospirales</taxon>
        <taxon>Lachnospiraceae</taxon>
        <taxon>Lacrimispora</taxon>
    </lineage>
</organism>
<evidence type="ECO:0000256" key="8">
    <source>
        <dbReference type="SAM" id="Phobius"/>
    </source>
</evidence>
<evidence type="ECO:0000256" key="4">
    <source>
        <dbReference type="ARBA" id="ARBA00022475"/>
    </source>
</evidence>
<feature type="transmembrane region" description="Helical" evidence="8">
    <location>
        <begin position="323"/>
        <end position="340"/>
    </location>
</feature>
<reference evidence="9 10" key="1">
    <citation type="submission" date="2018-02" db="EMBL/GenBank/DDBJ databases">
        <title>Genomic Encyclopedia of Archaeal and Bacterial Type Strains, Phase II (KMG-II): from individual species to whole genera.</title>
        <authorList>
            <person name="Goeker M."/>
        </authorList>
    </citation>
    <scope>NUCLEOTIDE SEQUENCE [LARGE SCALE GENOMIC DNA]</scope>
    <source>
        <strain evidence="9 10">DSM 3808</strain>
    </source>
</reference>
<evidence type="ECO:0000256" key="2">
    <source>
        <dbReference type="ARBA" id="ARBA00007935"/>
    </source>
</evidence>
<evidence type="ECO:0000256" key="6">
    <source>
        <dbReference type="ARBA" id="ARBA00022989"/>
    </source>
</evidence>
<dbReference type="InterPro" id="IPR037294">
    <property type="entry name" value="ABC_BtuC-like"/>
</dbReference>
<dbReference type="FunFam" id="1.10.3470.10:FF:000001">
    <property type="entry name" value="Vitamin B12 ABC transporter permease BtuC"/>
    <property type="match status" value="1"/>
</dbReference>
<comment type="caution">
    <text evidence="9">The sequence shown here is derived from an EMBL/GenBank/DDBJ whole genome shotgun (WGS) entry which is preliminary data.</text>
</comment>
<dbReference type="GO" id="GO:0022857">
    <property type="term" value="F:transmembrane transporter activity"/>
    <property type="evidence" value="ECO:0007669"/>
    <property type="project" value="InterPro"/>
</dbReference>
<dbReference type="PANTHER" id="PTHR30472">
    <property type="entry name" value="FERRIC ENTEROBACTIN TRANSPORT SYSTEM PERMEASE PROTEIN"/>
    <property type="match status" value="1"/>
</dbReference>
<feature type="transmembrane region" description="Helical" evidence="8">
    <location>
        <begin position="73"/>
        <end position="90"/>
    </location>
</feature>
<protein>
    <submittedName>
        <fullName evidence="9">Iron complex transport system permease protein</fullName>
    </submittedName>
</protein>
<proteinExistence type="inferred from homology"/>
<feature type="transmembrane region" description="Helical" evidence="8">
    <location>
        <begin position="18"/>
        <end position="37"/>
    </location>
</feature>
<keyword evidence="10" id="KW-1185">Reference proteome</keyword>
<dbReference type="Pfam" id="PF01032">
    <property type="entry name" value="FecCD"/>
    <property type="match status" value="1"/>
</dbReference>
<sequence>MQEKKYVFSAEAKAKKRAVVVIFSLFLLFLVVFFLGVQTGTIHLPFQRVIPALLNQGTVKESFLVFQLRMPRIIISVLVGAGLAVSGCILQSVTRNPMADPGILGINAGAGLVVLVYIAGFAKNSPSPAGMSILSWVGSIGAAFTIYLLARNGNKGLSSTRLLLTGIALNFGIQAITTIITLSLNPQEYQTYAYWMAGSLWGVTWPYVVTLLPLVTVSIIIVLSQASTLDVLPLGDSMAASLGVSVRKRQGIAILFSVILAGSCVAAGGNIGFVGLLSTHISRRLVGAVHKRLLPVTALVGGLLVLIADTIGRSMFLPSEMPTGIVVSVIGAPYFLYLLLRTAKREGS</sequence>
<gene>
    <name evidence="9" type="ORF">BXY41_10639</name>
</gene>
<accession>A0A2S6HS70</accession>
<feature type="transmembrane region" description="Helical" evidence="8">
    <location>
        <begin position="133"/>
        <end position="150"/>
    </location>
</feature>
<evidence type="ECO:0000313" key="9">
    <source>
        <dbReference type="EMBL" id="PPK80449.1"/>
    </source>
</evidence>